<proteinExistence type="predicted"/>
<dbReference type="PANTHER" id="PTHR46112">
    <property type="entry name" value="AMINOPEPTIDASE"/>
    <property type="match status" value="1"/>
</dbReference>
<protein>
    <submittedName>
        <fullName evidence="3">Xaa-Pro dipeptidase</fullName>
    </submittedName>
</protein>
<name>A0A1H3E8Y5_9RHOB</name>
<feature type="domain" description="Creatinase N-terminal" evidence="2">
    <location>
        <begin position="12"/>
        <end position="150"/>
    </location>
</feature>
<dbReference type="CDD" id="cd01066">
    <property type="entry name" value="APP_MetAP"/>
    <property type="match status" value="1"/>
</dbReference>
<dbReference type="InterPro" id="IPR036005">
    <property type="entry name" value="Creatinase/aminopeptidase-like"/>
</dbReference>
<dbReference type="AlphaFoldDB" id="A0A1H3E8Y5"/>
<dbReference type="Gene3D" id="3.90.230.10">
    <property type="entry name" value="Creatinase/methionine aminopeptidase superfamily"/>
    <property type="match status" value="1"/>
</dbReference>
<organism evidence="3 4">
    <name type="scientific">Albimonas donghaensis</name>
    <dbReference type="NCBI Taxonomy" id="356660"/>
    <lineage>
        <taxon>Bacteria</taxon>
        <taxon>Pseudomonadati</taxon>
        <taxon>Pseudomonadota</taxon>
        <taxon>Alphaproteobacteria</taxon>
        <taxon>Rhodobacterales</taxon>
        <taxon>Paracoccaceae</taxon>
        <taxon>Albimonas</taxon>
    </lineage>
</organism>
<dbReference type="PANTHER" id="PTHR46112:SF2">
    <property type="entry name" value="XAA-PRO AMINOPEPTIDASE P-RELATED"/>
    <property type="match status" value="1"/>
</dbReference>
<evidence type="ECO:0000259" key="2">
    <source>
        <dbReference type="Pfam" id="PF01321"/>
    </source>
</evidence>
<dbReference type="InterPro" id="IPR050659">
    <property type="entry name" value="Peptidase_M24B"/>
</dbReference>
<dbReference type="STRING" id="356660.SAMN05444336_109104"/>
<accession>A0A1H3E8Y5</accession>
<dbReference type="Proteomes" id="UP000199118">
    <property type="component" value="Unassembled WGS sequence"/>
</dbReference>
<reference evidence="3 4" key="1">
    <citation type="submission" date="2016-10" db="EMBL/GenBank/DDBJ databases">
        <authorList>
            <person name="de Groot N.N."/>
        </authorList>
    </citation>
    <scope>NUCLEOTIDE SEQUENCE [LARGE SCALE GENOMIC DNA]</scope>
    <source>
        <strain evidence="3 4">DSM 17890</strain>
    </source>
</reference>
<gene>
    <name evidence="3" type="ORF">SAMN05444336_109104</name>
</gene>
<dbReference type="InterPro" id="IPR000994">
    <property type="entry name" value="Pept_M24"/>
</dbReference>
<dbReference type="Gene3D" id="3.40.350.10">
    <property type="entry name" value="Creatinase/prolidase N-terminal domain"/>
    <property type="match status" value="1"/>
</dbReference>
<evidence type="ECO:0000313" key="3">
    <source>
        <dbReference type="EMBL" id="SDX74728.1"/>
    </source>
</evidence>
<evidence type="ECO:0000259" key="1">
    <source>
        <dbReference type="Pfam" id="PF00557"/>
    </source>
</evidence>
<evidence type="ECO:0000313" key="4">
    <source>
        <dbReference type="Proteomes" id="UP000199118"/>
    </source>
</evidence>
<keyword evidence="4" id="KW-1185">Reference proteome</keyword>
<dbReference type="Pfam" id="PF00557">
    <property type="entry name" value="Peptidase_M24"/>
    <property type="match status" value="1"/>
</dbReference>
<feature type="domain" description="Peptidase M24" evidence="1">
    <location>
        <begin position="158"/>
        <end position="347"/>
    </location>
</feature>
<sequence>MLHFAPAEFDARADRLRAEMAARGLDALLLFAPESQYWLTGYDTFGYCFFQCLVVTPERMALVTRSADLRQAQLTSTLDDIRVWKDAAGADPSADLWAMLEGFGLSGRRLGWETDTHGLTMANGRRVEARLSGRAELVEASDLVPALRLVKSPAEIALVREAARIADAGWARALPAIRPGAEEAEILAALQGGMFAEGGDYPANPTIIGSGDLALLCRFQSGRRRLEARDQLTLEWAGVARQYHVANMRAAIVGDPRPEHLKMHAAAREALEACEAALRPGRPMAEVFDAHARVLDAHGLAAHRLNACGYSLGARFAPSWMDPQMFYEGAPAIMAENMVFFLHMILADSDSGAAMSLGRTSLVGPDGAEPLSRIPLDLTVTG</sequence>
<dbReference type="OrthoDB" id="8286321at2"/>
<dbReference type="InterPro" id="IPR000587">
    <property type="entry name" value="Creatinase_N"/>
</dbReference>
<dbReference type="InterPro" id="IPR029149">
    <property type="entry name" value="Creatin/AminoP/Spt16_N"/>
</dbReference>
<dbReference type="SUPFAM" id="SSF53092">
    <property type="entry name" value="Creatinase/prolidase N-terminal domain"/>
    <property type="match status" value="1"/>
</dbReference>
<dbReference type="EMBL" id="FNMZ01000009">
    <property type="protein sequence ID" value="SDX74728.1"/>
    <property type="molecule type" value="Genomic_DNA"/>
</dbReference>
<dbReference type="RefSeq" id="WP_092684506.1">
    <property type="nucleotide sequence ID" value="NZ_FNMZ01000009.1"/>
</dbReference>
<dbReference type="SUPFAM" id="SSF55920">
    <property type="entry name" value="Creatinase/aminopeptidase"/>
    <property type="match status" value="1"/>
</dbReference>
<dbReference type="Pfam" id="PF01321">
    <property type="entry name" value="Creatinase_N"/>
    <property type="match status" value="1"/>
</dbReference>